<evidence type="ECO:0000313" key="3">
    <source>
        <dbReference type="Proteomes" id="UP000219602"/>
    </source>
</evidence>
<organism evidence="2 3">
    <name type="scientific">Fusarium oxysporum f. sp. radicis-cucumerinum</name>
    <dbReference type="NCBI Taxonomy" id="327505"/>
    <lineage>
        <taxon>Eukaryota</taxon>
        <taxon>Fungi</taxon>
        <taxon>Dikarya</taxon>
        <taxon>Ascomycota</taxon>
        <taxon>Pezizomycotina</taxon>
        <taxon>Sordariomycetes</taxon>
        <taxon>Hypocreomycetidae</taxon>
        <taxon>Hypocreales</taxon>
        <taxon>Nectriaceae</taxon>
        <taxon>Fusarium</taxon>
        <taxon>Fusarium oxysporum species complex</taxon>
    </lineage>
</organism>
<feature type="compositionally biased region" description="Polar residues" evidence="1">
    <location>
        <begin position="37"/>
        <end position="65"/>
    </location>
</feature>
<evidence type="ECO:0000256" key="1">
    <source>
        <dbReference type="SAM" id="MobiDB-lite"/>
    </source>
</evidence>
<accession>A0A2H3I9P6</accession>
<proteinExistence type="predicted"/>
<reference evidence="2 3" key="1">
    <citation type="journal article" date="2016" name="Environ. Microbiol.">
        <title>Effector profiles distinguish formae speciales of Fusarium oxysporum.</title>
        <authorList>
            <person name="van Dam P."/>
            <person name="Fokkens L."/>
            <person name="Schmidt S.M."/>
            <person name="Linmans J.H."/>
            <person name="Kistler H.C."/>
            <person name="Ma L.J."/>
            <person name="Rep M."/>
        </authorList>
    </citation>
    <scope>NUCLEOTIDE SEQUENCE [LARGE SCALE GENOMIC DNA]</scope>
    <source>
        <strain evidence="2 3">Forc016</strain>
    </source>
</reference>
<sequence>MARSISSLRSQKDGGSRSSSTSSDSKVSSTCDRESDTSAVNSDSSELQDTSSTYSGNSTDSTTVQVDFDHRGETSPLQPPFSPRMVSEHQSRPKYAGFSNYTHDPRAIYIDSLGRSPPMDVKRRRSSAVSIRAVWGSPERHSEGFPGFQSSRQSDETAETHSSSCTHASGPNTAQSSTCSPSSVVTEAHGDATTTTGARPFYILVLIPTCCSPWMGAQNLTWNRRSVWEEF</sequence>
<feature type="compositionally biased region" description="Polar residues" evidence="1">
    <location>
        <begin position="160"/>
        <end position="185"/>
    </location>
</feature>
<dbReference type="Proteomes" id="UP000219602">
    <property type="component" value="Chromosome 1"/>
</dbReference>
<comment type="caution">
    <text evidence="2">The sequence shown here is derived from an EMBL/GenBank/DDBJ whole genome shotgun (WGS) entry which is preliminary data.</text>
</comment>
<reference evidence="2 3" key="2">
    <citation type="journal article" date="2017" name="Sci. Rep.">
        <title>A mobile pathogenicity chromosome in Fusarium oxysporum for infection of multiple cucurbit species.</title>
        <authorList>
            <person name="van Dam P."/>
            <person name="Fokkens L."/>
            <person name="Ayukawa Y."/>
            <person name="van der Gragt M."/>
            <person name="Ter Horst A."/>
            <person name="Brankovics B."/>
            <person name="Houterman P.M."/>
            <person name="Arie T."/>
            <person name="Rep M."/>
        </authorList>
    </citation>
    <scope>NUCLEOTIDE SEQUENCE [LARGE SCALE GENOMIC DNA]</scope>
    <source>
        <strain evidence="2 3">Forc016</strain>
    </source>
</reference>
<gene>
    <name evidence="2" type="ORF">AU210_001629</name>
</gene>
<feature type="region of interest" description="Disordered" evidence="1">
    <location>
        <begin position="139"/>
        <end position="185"/>
    </location>
</feature>
<feature type="compositionally biased region" description="Low complexity" evidence="1">
    <location>
        <begin position="16"/>
        <end position="30"/>
    </location>
</feature>
<dbReference type="EMBL" id="MABQ02000001">
    <property type="protein sequence ID" value="PCD46219.1"/>
    <property type="molecule type" value="Genomic_DNA"/>
</dbReference>
<evidence type="ECO:0000313" key="2">
    <source>
        <dbReference type="EMBL" id="PCD46219.1"/>
    </source>
</evidence>
<protein>
    <submittedName>
        <fullName evidence="2">Uncharacterized protein</fullName>
    </submittedName>
</protein>
<name>A0A2H3I9P6_FUSOX</name>
<dbReference type="AlphaFoldDB" id="A0A2H3I9P6"/>
<feature type="region of interest" description="Disordered" evidence="1">
    <location>
        <begin position="1"/>
        <end position="101"/>
    </location>
</feature>